<dbReference type="InterPro" id="IPR050698">
    <property type="entry name" value="MBL"/>
</dbReference>
<dbReference type="InterPro" id="IPR001279">
    <property type="entry name" value="Metallo-B-lactamas"/>
</dbReference>
<keyword evidence="5" id="KW-1185">Reference proteome</keyword>
<reference evidence="4 5" key="1">
    <citation type="submission" date="2017-07" db="EMBL/GenBank/DDBJ databases">
        <title>Niveispirillum cyanobacteriorum sp. nov., isolated from cyanobacterial aggregates in a eutrophic lake.</title>
        <authorList>
            <person name="Cai H."/>
        </authorList>
    </citation>
    <scope>NUCLEOTIDE SEQUENCE [LARGE SCALE GENOMIC DNA]</scope>
    <source>
        <strain evidence="5">TH1-14</strain>
    </source>
</reference>
<dbReference type="InterPro" id="IPR022712">
    <property type="entry name" value="Beta_Casp"/>
</dbReference>
<feature type="domain" description="Beta-Casp" evidence="3">
    <location>
        <begin position="259"/>
        <end position="378"/>
    </location>
</feature>
<dbReference type="PANTHER" id="PTHR11203">
    <property type="entry name" value="CLEAVAGE AND POLYADENYLATION SPECIFICITY FACTOR FAMILY MEMBER"/>
    <property type="match status" value="1"/>
</dbReference>
<dbReference type="Gene3D" id="3.60.15.10">
    <property type="entry name" value="Ribonuclease Z/Hydroxyacylglutathione hydrolase-like"/>
    <property type="match status" value="1"/>
</dbReference>
<protein>
    <submittedName>
        <fullName evidence="4">MBL fold metallo-hydrolase</fullName>
    </submittedName>
</protein>
<dbReference type="CDD" id="cd16295">
    <property type="entry name" value="TTHA0252-CPSF-like_MBL-fold"/>
    <property type="match status" value="1"/>
</dbReference>
<keyword evidence="1 4" id="KW-0378">Hydrolase</keyword>
<dbReference type="InterPro" id="IPR036866">
    <property type="entry name" value="RibonucZ/Hydroxyglut_hydro"/>
</dbReference>
<gene>
    <name evidence="4" type="ORF">CHU95_05670</name>
</gene>
<dbReference type="PANTHER" id="PTHR11203:SF37">
    <property type="entry name" value="INTEGRATOR COMPLEX SUBUNIT 11"/>
    <property type="match status" value="1"/>
</dbReference>
<accession>A0A255Z495</accession>
<dbReference type="OrthoDB" id="9803916at2"/>
<proteinExistence type="predicted"/>
<feature type="domain" description="Metallo-beta-lactamase" evidence="2">
    <location>
        <begin position="17"/>
        <end position="247"/>
    </location>
</feature>
<dbReference type="Gene3D" id="3.40.50.10890">
    <property type="match status" value="1"/>
</dbReference>
<dbReference type="Pfam" id="PF07521">
    <property type="entry name" value="RMMBL"/>
    <property type="match status" value="1"/>
</dbReference>
<dbReference type="AlphaFoldDB" id="A0A255Z495"/>
<dbReference type="RefSeq" id="WP_094454589.1">
    <property type="nucleotide sequence ID" value="NZ_NOXU01000023.1"/>
</dbReference>
<dbReference type="GO" id="GO:0016787">
    <property type="term" value="F:hydrolase activity"/>
    <property type="evidence" value="ECO:0007669"/>
    <property type="project" value="UniProtKB-KW"/>
</dbReference>
<evidence type="ECO:0000313" key="4">
    <source>
        <dbReference type="EMBL" id="OYQ36269.1"/>
    </source>
</evidence>
<dbReference type="Pfam" id="PF10996">
    <property type="entry name" value="Beta-Casp"/>
    <property type="match status" value="1"/>
</dbReference>
<sequence length="525" mass="57639">MTSHPSITFHGAAGGVTGSCFLVRHAGEALLVDCGMFQGSKSVQELNYRDFPFDPTEPSVLLLTHAHIDHSGLVPKLFRHGFAGRIVTTHGTADLLTFMLPDSGFIQESEVRRLNRRNRQRGAREVEPIYTQADAERCLSRIRAVDHDVWVDVEPGVRVRFWDAGHILGSASIELEIQGDGGPQRILFSGDIGPGDKPFHGNPEGPTRPDWLVVESTYGGRDRPAVTAAERRAALGAELKEALALGGPVLIPAFAVERTQELLYDLDLLFDEGVLPPVNVFLDSPLAIHVTRVFDRHLPDINAHGTPAPFSRRNLHLTEDVEASKRLNRVTGEAIIIAASGMCEAGRIRHHLKNNLWRQSATVLLVGYQAPATLGRLLQEGVTRVRIHGEEVEVRARIRTLDTYSGHADRSHLLRWILDRLPVSGGFFVVHGEEQERATLKGGLVAAGIDPAKIHVPALDSQWHLTDRGARPLMDPAMAPRAITTAKDWHNDYAATMLALSEKVRAEKDDAARQALLARVKAALG</sequence>
<comment type="caution">
    <text evidence="4">The sequence shown here is derived from an EMBL/GenBank/DDBJ whole genome shotgun (WGS) entry which is preliminary data.</text>
</comment>
<dbReference type="Proteomes" id="UP000216998">
    <property type="component" value="Unassembled WGS sequence"/>
</dbReference>
<dbReference type="SUPFAM" id="SSF56281">
    <property type="entry name" value="Metallo-hydrolase/oxidoreductase"/>
    <property type="match status" value="1"/>
</dbReference>
<dbReference type="GO" id="GO:0004521">
    <property type="term" value="F:RNA endonuclease activity"/>
    <property type="evidence" value="ECO:0007669"/>
    <property type="project" value="TreeGrafter"/>
</dbReference>
<evidence type="ECO:0000313" key="5">
    <source>
        <dbReference type="Proteomes" id="UP000216998"/>
    </source>
</evidence>
<organism evidence="4 5">
    <name type="scientific">Niveispirillum lacus</name>
    <dbReference type="NCBI Taxonomy" id="1981099"/>
    <lineage>
        <taxon>Bacteria</taxon>
        <taxon>Pseudomonadati</taxon>
        <taxon>Pseudomonadota</taxon>
        <taxon>Alphaproteobacteria</taxon>
        <taxon>Rhodospirillales</taxon>
        <taxon>Azospirillaceae</taxon>
        <taxon>Niveispirillum</taxon>
    </lineage>
</organism>
<dbReference type="EMBL" id="NOXU01000023">
    <property type="protein sequence ID" value="OYQ36269.1"/>
    <property type="molecule type" value="Genomic_DNA"/>
</dbReference>
<name>A0A255Z495_9PROT</name>
<evidence type="ECO:0000259" key="3">
    <source>
        <dbReference type="SMART" id="SM01027"/>
    </source>
</evidence>
<dbReference type="SMART" id="SM00849">
    <property type="entry name" value="Lactamase_B"/>
    <property type="match status" value="1"/>
</dbReference>
<dbReference type="SMART" id="SM01027">
    <property type="entry name" value="Beta-Casp"/>
    <property type="match status" value="1"/>
</dbReference>
<evidence type="ECO:0000256" key="1">
    <source>
        <dbReference type="ARBA" id="ARBA00022801"/>
    </source>
</evidence>
<evidence type="ECO:0000259" key="2">
    <source>
        <dbReference type="SMART" id="SM00849"/>
    </source>
</evidence>
<dbReference type="Pfam" id="PF00753">
    <property type="entry name" value="Lactamase_B"/>
    <property type="match status" value="1"/>
</dbReference>
<dbReference type="InterPro" id="IPR011108">
    <property type="entry name" value="RMMBL"/>
</dbReference>